<gene>
    <name evidence="3" type="ORF">GSBLH_T00006421001</name>
</gene>
<evidence type="ECO:0000313" key="4">
    <source>
        <dbReference type="Proteomes" id="UP000008312"/>
    </source>
</evidence>
<dbReference type="EMBL" id="FN668648">
    <property type="protein sequence ID" value="CBK22217.2"/>
    <property type="molecule type" value="Genomic_DNA"/>
</dbReference>
<organism evidence="3">
    <name type="scientific">Blastocystis hominis</name>
    <dbReference type="NCBI Taxonomy" id="12968"/>
    <lineage>
        <taxon>Eukaryota</taxon>
        <taxon>Sar</taxon>
        <taxon>Stramenopiles</taxon>
        <taxon>Bigyra</taxon>
        <taxon>Opalozoa</taxon>
        <taxon>Opalinata</taxon>
        <taxon>Blastocystidae</taxon>
        <taxon>Blastocystis</taxon>
    </lineage>
</organism>
<name>D8M2C2_BLAHO</name>
<dbReference type="InParanoid" id="D8M2C2"/>
<dbReference type="OrthoDB" id="10610821at2759"/>
<protein>
    <submittedName>
        <fullName evidence="3">Uncharacterized protein</fullName>
    </submittedName>
</protein>
<keyword evidence="1" id="KW-0812">Transmembrane</keyword>
<keyword evidence="4" id="KW-1185">Reference proteome</keyword>
<dbReference type="GeneID" id="24922545"/>
<keyword evidence="2" id="KW-0732">Signal</keyword>
<dbReference type="RefSeq" id="XP_012896265.1">
    <property type="nucleotide sequence ID" value="XM_013040811.1"/>
</dbReference>
<reference evidence="3" key="1">
    <citation type="submission" date="2010-02" db="EMBL/GenBank/DDBJ databases">
        <title>Sequencing and annotation of the Blastocystis hominis genome.</title>
        <authorList>
            <person name="Wincker P."/>
        </authorList>
    </citation>
    <scope>NUCLEOTIDE SEQUENCE</scope>
    <source>
        <strain evidence="3">Singapore isolate B</strain>
    </source>
</reference>
<evidence type="ECO:0000313" key="3">
    <source>
        <dbReference type="EMBL" id="CBK22217.2"/>
    </source>
</evidence>
<feature type="transmembrane region" description="Helical" evidence="1">
    <location>
        <begin position="168"/>
        <end position="188"/>
    </location>
</feature>
<dbReference type="AlphaFoldDB" id="D8M2C2"/>
<sequence>MFQTIAVLVILSIVSANSSVTITEFNPANATVVSGISFPVILTFSENIQMGEGSIIFRNDFGDIEKVASNSTGFVLGEKNVTVTPGFELIYGSSYSIYFEDTPVLDMSGEPVSLLEGVYMFTIAKKDNGPMLIGIGIVNRVFFVLFLRERRRRPKRWPRLSRRLRRKLVKIKFSLLLVFTLLLLGVVAEQEQMFEVTVDNSEPDIVVEEGVTGEIEDVEMDIVDEIIDCDVLFENGTCKENFKCFSDVGVTYFEQFLSCDTLDCIRSKKKLLEERLLIGDPNAQFTYYIFTKYGFFGFPKDIYLATTHLHFSAESHSVAGSLSLATRLQTGDRQPVNLTRALEIAIPAWHSITSPHSSLFDALYLPSETDWPKDLVEEEYDVSDYVDVLRSQLSREKFRQIKRRVYLSKKSRDLGALLDLYRDVGFGGHIFN</sequence>
<dbReference type="Proteomes" id="UP000008312">
    <property type="component" value="Unassembled WGS sequence"/>
</dbReference>
<evidence type="ECO:0000256" key="2">
    <source>
        <dbReference type="SAM" id="SignalP"/>
    </source>
</evidence>
<proteinExistence type="predicted"/>
<feature type="signal peptide" evidence="2">
    <location>
        <begin position="1"/>
        <end position="16"/>
    </location>
</feature>
<accession>D8M2C2</accession>
<feature type="transmembrane region" description="Helical" evidence="1">
    <location>
        <begin position="129"/>
        <end position="147"/>
    </location>
</feature>
<keyword evidence="1" id="KW-0472">Membrane</keyword>
<keyword evidence="1" id="KW-1133">Transmembrane helix</keyword>
<feature type="chain" id="PRO_5003117674" evidence="2">
    <location>
        <begin position="17"/>
        <end position="432"/>
    </location>
</feature>
<evidence type="ECO:0000256" key="1">
    <source>
        <dbReference type="SAM" id="Phobius"/>
    </source>
</evidence>